<evidence type="ECO:0000256" key="1">
    <source>
        <dbReference type="ARBA" id="ARBA00023125"/>
    </source>
</evidence>
<organism evidence="5 6">
    <name type="scientific">Cymbomonas tetramitiformis</name>
    <dbReference type="NCBI Taxonomy" id="36881"/>
    <lineage>
        <taxon>Eukaryota</taxon>
        <taxon>Viridiplantae</taxon>
        <taxon>Chlorophyta</taxon>
        <taxon>Pyramimonadophyceae</taxon>
        <taxon>Pyramimonadales</taxon>
        <taxon>Pyramimonadaceae</taxon>
        <taxon>Cymbomonas</taxon>
    </lineage>
</organism>
<gene>
    <name evidence="5" type="ORF">CYMTET_21479</name>
</gene>
<feature type="region of interest" description="Disordered" evidence="3">
    <location>
        <begin position="259"/>
        <end position="292"/>
    </location>
</feature>
<feature type="compositionally biased region" description="Gly residues" evidence="3">
    <location>
        <begin position="272"/>
        <end position="289"/>
    </location>
</feature>
<evidence type="ECO:0000313" key="6">
    <source>
        <dbReference type="Proteomes" id="UP001190700"/>
    </source>
</evidence>
<evidence type="ECO:0000256" key="3">
    <source>
        <dbReference type="SAM" id="MobiDB-lite"/>
    </source>
</evidence>
<dbReference type="CDD" id="cd09275">
    <property type="entry name" value="RNase_HI_RT_DIRS1"/>
    <property type="match status" value="1"/>
</dbReference>
<dbReference type="Pfam" id="PF00078">
    <property type="entry name" value="RVT_1"/>
    <property type="match status" value="1"/>
</dbReference>
<dbReference type="SUPFAM" id="SSF56672">
    <property type="entry name" value="DNA/RNA polymerases"/>
    <property type="match status" value="1"/>
</dbReference>
<dbReference type="InterPro" id="IPR043128">
    <property type="entry name" value="Rev_trsase/Diguanyl_cyclase"/>
</dbReference>
<dbReference type="InterPro" id="IPR000477">
    <property type="entry name" value="RT_dom"/>
</dbReference>
<protein>
    <recommendedName>
        <fullName evidence="4">Reverse transcriptase domain-containing protein</fullName>
    </recommendedName>
</protein>
<evidence type="ECO:0000256" key="2">
    <source>
        <dbReference type="ARBA" id="ARBA00023172"/>
    </source>
</evidence>
<sequence length="1334" mass="148555">MSDQEGEQGASENNAGAAGQPAAKSGMEVLLEQQGEMMKLMMKQMVTLAARVEVAEEAAAKAVSQAGGSAQSGDAELEALKKLPYVPHVEGNPFPARPATLETDMPQMYDLYNDKTYDALSKRTNSSMRYEQLVLAPALSYMHDAIAFSEVTLDWCQDEKDPPTVEELSERVFAAHNTFKGVFSLLNNRYTMLQLRASMESDATSHGGAEALRAKLAFIEEKVYAGSDGLVSDSMLTKWLKEFDTTKAKAVMNTHAKASAKVSTFRDRQGGKGKGAGKGEGGRGSGKGAGANSEVMQWISKGARMRWVDKAPLPFDHGVSLGDATPPQLEWMAAETERCLRTGAWVRARRRRHVSRVFLVPKPGTNKWRLVMDFRWLNAHCVKSRCKMETLKKLRRLAKPNDWCFSFDLQDSYHVVGIDPAFQEYMQFDVRGELFQCGALPFGWNDSPRIFVKVMKVLVECLHSPRSAEDRREVRKLQSGSKVRRRWAVRRRAGGCGREEHQQGAQVLPYMDDLLLLLSSRIEALRARELTSRVLVRLGLSRNEKKGQWEPTQLVEHLGLEVDLKAGQFRVTLARLQKIHLQSKALLSEASRQRRWLPARKLAAFTGLCQSVYLAVPPARLYLRELHFVLSTRRGWGAKVKLTRQAWSDIEWWLRLPAQSWWNGRKIRRSPTRAKVHTDASLFAWGGVLNLKHAARGFWSDELRHLHITHLELEAVYKTVQSFLRELTGKVVRLYCDNQAVVAMLSHFTSRNPELMRRMRRLWILLDLNDIELQARYIRSEANEWADRLSRDRDLDDWRLNRRRGQLGQPPVVPPRRGGAQAAGGEVRRHGGGALLAGADVVPAAGGHGRRGGDLAPGQGPLYSQPAGRVRAARGLKLGRHHVPHLRLPVSHYLQDGRRAAGQAPQAGLASGLKVKVYWPQDDAWYTGTVGDTGSDGLTHIPYEDGDKEDLDMSKERYEVLPAAVQEVTGWDAALQERWRGELGDSSLTELAVQMQGAALGGKTVGNYRPKARAFMASCEAEGRQWLPATGATVRLYIAHMLDKGTVQASNMQPYLSAINNYHEDMGFPGPARGRAISRAVKGMARLQVQAAEAAGEEQTVRTWLPARHVSAVHAHGLGLEPVGRAATELLRACTYVVFAFVTFGRPETGVSMRREHISITGDDISVVLHKEKGRGHVRLRRRLTIPAAGVAGLVQLLQHWQQVRDASWGQRPVTGSEVQGSYWRLLWEQGKLQSAQANGWVQLALGRLGCVPPEGGHFSGHSTRKGACTCARAVGAALEKCCFLGGWSQLSSAIHSYIDPAAVPDEHMEKYFGWTTPRWRQQQQRQPGTEQCA</sequence>
<dbReference type="InterPro" id="IPR052055">
    <property type="entry name" value="Hepadnavirus_pol/RT"/>
</dbReference>
<dbReference type="CDD" id="cd20404">
    <property type="entry name" value="Tudor_Agenet_AtEML-like"/>
    <property type="match status" value="1"/>
</dbReference>
<proteinExistence type="predicted"/>
<keyword evidence="6" id="KW-1185">Reference proteome</keyword>
<dbReference type="Proteomes" id="UP001190700">
    <property type="component" value="Unassembled WGS sequence"/>
</dbReference>
<keyword evidence="2" id="KW-0233">DNA recombination</keyword>
<dbReference type="Gene3D" id="1.10.150.130">
    <property type="match status" value="1"/>
</dbReference>
<evidence type="ECO:0000259" key="4">
    <source>
        <dbReference type="PROSITE" id="PS50878"/>
    </source>
</evidence>
<feature type="compositionally biased region" description="Low complexity" evidence="3">
    <location>
        <begin position="806"/>
        <end position="825"/>
    </location>
</feature>
<dbReference type="GO" id="GO:0006310">
    <property type="term" value="P:DNA recombination"/>
    <property type="evidence" value="ECO:0007669"/>
    <property type="project" value="UniProtKB-KW"/>
</dbReference>
<dbReference type="SUPFAM" id="SSF47823">
    <property type="entry name" value="lambda integrase-like, N-terminal domain"/>
    <property type="match status" value="1"/>
</dbReference>
<dbReference type="Gene3D" id="3.30.70.270">
    <property type="match status" value="1"/>
</dbReference>
<dbReference type="InterPro" id="IPR011010">
    <property type="entry name" value="DNA_brk_join_enz"/>
</dbReference>
<accession>A0AAE0L2X5</accession>
<dbReference type="Gene3D" id="1.10.443.10">
    <property type="entry name" value="Intergrase catalytic core"/>
    <property type="match status" value="1"/>
</dbReference>
<dbReference type="EMBL" id="LGRX02010568">
    <property type="protein sequence ID" value="KAK3270108.1"/>
    <property type="molecule type" value="Genomic_DNA"/>
</dbReference>
<dbReference type="PANTHER" id="PTHR33050:SF7">
    <property type="entry name" value="RIBONUCLEASE H"/>
    <property type="match status" value="1"/>
</dbReference>
<reference evidence="5 6" key="1">
    <citation type="journal article" date="2015" name="Genome Biol. Evol.">
        <title>Comparative Genomics of a Bacterivorous Green Alga Reveals Evolutionary Causalities and Consequences of Phago-Mixotrophic Mode of Nutrition.</title>
        <authorList>
            <person name="Burns J.A."/>
            <person name="Paasch A."/>
            <person name="Narechania A."/>
            <person name="Kim E."/>
        </authorList>
    </citation>
    <scope>NUCLEOTIDE SEQUENCE [LARGE SCALE GENOMIC DNA]</scope>
    <source>
        <strain evidence="5 6">PLY_AMNH</strain>
    </source>
</reference>
<dbReference type="PANTHER" id="PTHR33050">
    <property type="entry name" value="REVERSE TRANSCRIPTASE DOMAIN-CONTAINING PROTEIN"/>
    <property type="match status" value="1"/>
</dbReference>
<dbReference type="SUPFAM" id="SSF56349">
    <property type="entry name" value="DNA breaking-rejoining enzymes"/>
    <property type="match status" value="1"/>
</dbReference>
<dbReference type="PROSITE" id="PS50878">
    <property type="entry name" value="RT_POL"/>
    <property type="match status" value="1"/>
</dbReference>
<dbReference type="Gene3D" id="2.30.30.140">
    <property type="match status" value="1"/>
</dbReference>
<feature type="domain" description="Reverse transcriptase" evidence="4">
    <location>
        <begin position="341"/>
        <end position="562"/>
    </location>
</feature>
<feature type="region of interest" description="Disordered" evidence="3">
    <location>
        <begin position="803"/>
        <end position="827"/>
    </location>
</feature>
<evidence type="ECO:0000313" key="5">
    <source>
        <dbReference type="EMBL" id="KAK3270108.1"/>
    </source>
</evidence>
<dbReference type="InterPro" id="IPR013762">
    <property type="entry name" value="Integrase-like_cat_sf"/>
</dbReference>
<keyword evidence="1" id="KW-0238">DNA-binding</keyword>
<comment type="caution">
    <text evidence="5">The sequence shown here is derived from an EMBL/GenBank/DDBJ whole genome shotgun (WGS) entry which is preliminary data.</text>
</comment>
<dbReference type="GO" id="GO:0015074">
    <property type="term" value="P:DNA integration"/>
    <property type="evidence" value="ECO:0007669"/>
    <property type="project" value="InterPro"/>
</dbReference>
<dbReference type="GO" id="GO:0003677">
    <property type="term" value="F:DNA binding"/>
    <property type="evidence" value="ECO:0007669"/>
    <property type="project" value="UniProtKB-KW"/>
</dbReference>
<dbReference type="InterPro" id="IPR043502">
    <property type="entry name" value="DNA/RNA_pol_sf"/>
</dbReference>
<name>A0AAE0L2X5_9CHLO</name>
<dbReference type="Gene3D" id="3.10.10.10">
    <property type="entry name" value="HIV Type 1 Reverse Transcriptase, subunit A, domain 1"/>
    <property type="match status" value="1"/>
</dbReference>
<feature type="region of interest" description="Disordered" evidence="3">
    <location>
        <begin position="1"/>
        <end position="24"/>
    </location>
</feature>
<dbReference type="InterPro" id="IPR010998">
    <property type="entry name" value="Integrase_recombinase_N"/>
</dbReference>